<accession>A0ABC8U9V8</accession>
<dbReference type="PANTHER" id="PTHR48046:SF4">
    <property type="entry name" value="GLYCOSYLTRANSFERASE"/>
    <property type="match status" value="1"/>
</dbReference>
<evidence type="ECO:0000313" key="3">
    <source>
        <dbReference type="Proteomes" id="UP001642360"/>
    </source>
</evidence>
<name>A0ABC8U9V8_9AQUA</name>
<reference evidence="2 3" key="1">
    <citation type="submission" date="2024-02" db="EMBL/GenBank/DDBJ databases">
        <authorList>
            <person name="Vignale AGUSTIN F."/>
            <person name="Sosa J E."/>
            <person name="Modenutti C."/>
        </authorList>
    </citation>
    <scope>NUCLEOTIDE SEQUENCE [LARGE SCALE GENOMIC DNA]</scope>
</reference>
<sequence>MAAQPHVVILSSPGLGHVTPLLELAKHLVTCYCFQVSFLMSQSESSTGREQVCQSACLPSGLNIVNLPPPDLSNVVVDDNDLLGRIFLNVKQTIHSLQPVLQQFHNVTVFIVDMFFIEAIDVIKELSIPTYIFFTCSANLLASLLSFPTLDQELKHDFSGVRILNFPGCKAIPVTDLFDSIVDRRVLPMASRFPEAAGILMNAWEELEPITLHALRENLFFIQRPTTSVCSRTGNQDE</sequence>
<dbReference type="EMBL" id="CAUOFW020007279">
    <property type="protein sequence ID" value="CAK9178551.1"/>
    <property type="molecule type" value="Genomic_DNA"/>
</dbReference>
<organism evidence="2 3">
    <name type="scientific">Ilex paraguariensis</name>
    <name type="common">yerba mate</name>
    <dbReference type="NCBI Taxonomy" id="185542"/>
    <lineage>
        <taxon>Eukaryota</taxon>
        <taxon>Viridiplantae</taxon>
        <taxon>Streptophyta</taxon>
        <taxon>Embryophyta</taxon>
        <taxon>Tracheophyta</taxon>
        <taxon>Spermatophyta</taxon>
        <taxon>Magnoliopsida</taxon>
        <taxon>eudicotyledons</taxon>
        <taxon>Gunneridae</taxon>
        <taxon>Pentapetalae</taxon>
        <taxon>asterids</taxon>
        <taxon>campanulids</taxon>
        <taxon>Aquifoliales</taxon>
        <taxon>Aquifoliaceae</taxon>
        <taxon>Ilex</taxon>
    </lineage>
</organism>
<keyword evidence="1" id="KW-0808">Transferase</keyword>
<comment type="caution">
    <text evidence="2">The sequence shown here is derived from an EMBL/GenBank/DDBJ whole genome shotgun (WGS) entry which is preliminary data.</text>
</comment>
<dbReference type="Gene3D" id="3.40.50.2000">
    <property type="entry name" value="Glycogen Phosphorylase B"/>
    <property type="match status" value="1"/>
</dbReference>
<proteinExistence type="predicted"/>
<dbReference type="Proteomes" id="UP001642360">
    <property type="component" value="Unassembled WGS sequence"/>
</dbReference>
<keyword evidence="1" id="KW-0328">Glycosyltransferase</keyword>
<dbReference type="SUPFAM" id="SSF53756">
    <property type="entry name" value="UDP-Glycosyltransferase/glycogen phosphorylase"/>
    <property type="match status" value="1"/>
</dbReference>
<evidence type="ECO:0000256" key="1">
    <source>
        <dbReference type="ARBA" id="ARBA00022676"/>
    </source>
</evidence>
<evidence type="ECO:0000313" key="2">
    <source>
        <dbReference type="EMBL" id="CAK9178551.1"/>
    </source>
</evidence>
<protein>
    <submittedName>
        <fullName evidence="2">Uncharacterized protein</fullName>
    </submittedName>
</protein>
<keyword evidence="3" id="KW-1185">Reference proteome</keyword>
<dbReference type="PANTHER" id="PTHR48046">
    <property type="entry name" value="UDP-GLYCOSYLTRANSFERASE 72E1"/>
    <property type="match status" value="1"/>
</dbReference>
<dbReference type="AlphaFoldDB" id="A0ABC8U9V8"/>
<dbReference type="GO" id="GO:0016757">
    <property type="term" value="F:glycosyltransferase activity"/>
    <property type="evidence" value="ECO:0007669"/>
    <property type="project" value="UniProtKB-KW"/>
</dbReference>
<gene>
    <name evidence="2" type="ORF">ILEXP_LOCUS48460</name>
</gene>